<keyword evidence="2" id="KW-1185">Reference proteome</keyword>
<sequence length="90" mass="10373">MFLKLINKFDVCSIYGGDRFWVLIEVEKLDQLGSLINSCFLVYAQYIYLYMSCCDIEFGMLGGYGIFRYGAFNHDIWSSVSGAATTYFRI</sequence>
<evidence type="ECO:0000313" key="1">
    <source>
        <dbReference type="EMBL" id="KAI3783363.1"/>
    </source>
</evidence>
<gene>
    <name evidence="1" type="ORF">L1987_42442</name>
</gene>
<reference evidence="2" key="1">
    <citation type="journal article" date="2022" name="Mol. Ecol. Resour.">
        <title>The genomes of chicory, endive, great burdock and yacon provide insights into Asteraceae palaeo-polyploidization history and plant inulin production.</title>
        <authorList>
            <person name="Fan W."/>
            <person name="Wang S."/>
            <person name="Wang H."/>
            <person name="Wang A."/>
            <person name="Jiang F."/>
            <person name="Liu H."/>
            <person name="Zhao H."/>
            <person name="Xu D."/>
            <person name="Zhang Y."/>
        </authorList>
    </citation>
    <scope>NUCLEOTIDE SEQUENCE [LARGE SCALE GENOMIC DNA]</scope>
    <source>
        <strain evidence="2">cv. Yunnan</strain>
    </source>
</reference>
<organism evidence="1 2">
    <name type="scientific">Smallanthus sonchifolius</name>
    <dbReference type="NCBI Taxonomy" id="185202"/>
    <lineage>
        <taxon>Eukaryota</taxon>
        <taxon>Viridiplantae</taxon>
        <taxon>Streptophyta</taxon>
        <taxon>Embryophyta</taxon>
        <taxon>Tracheophyta</taxon>
        <taxon>Spermatophyta</taxon>
        <taxon>Magnoliopsida</taxon>
        <taxon>eudicotyledons</taxon>
        <taxon>Gunneridae</taxon>
        <taxon>Pentapetalae</taxon>
        <taxon>asterids</taxon>
        <taxon>campanulids</taxon>
        <taxon>Asterales</taxon>
        <taxon>Asteraceae</taxon>
        <taxon>Asteroideae</taxon>
        <taxon>Heliantheae alliance</taxon>
        <taxon>Millerieae</taxon>
        <taxon>Smallanthus</taxon>
    </lineage>
</organism>
<reference evidence="1 2" key="2">
    <citation type="journal article" date="2022" name="Mol. Ecol. Resour.">
        <title>The genomes of chicory, endive, great burdock and yacon provide insights into Asteraceae paleo-polyploidization history and plant inulin production.</title>
        <authorList>
            <person name="Fan W."/>
            <person name="Wang S."/>
            <person name="Wang H."/>
            <person name="Wang A."/>
            <person name="Jiang F."/>
            <person name="Liu H."/>
            <person name="Zhao H."/>
            <person name="Xu D."/>
            <person name="Zhang Y."/>
        </authorList>
    </citation>
    <scope>NUCLEOTIDE SEQUENCE [LARGE SCALE GENOMIC DNA]</scope>
    <source>
        <strain evidence="2">cv. Yunnan</strain>
        <tissue evidence="1">Leaves</tissue>
    </source>
</reference>
<evidence type="ECO:0000313" key="2">
    <source>
        <dbReference type="Proteomes" id="UP001056120"/>
    </source>
</evidence>
<dbReference type="Proteomes" id="UP001056120">
    <property type="component" value="Linkage Group LG14"/>
</dbReference>
<proteinExistence type="predicted"/>
<name>A0ACB9GJY9_9ASTR</name>
<protein>
    <submittedName>
        <fullName evidence="1">Uncharacterized protein</fullName>
    </submittedName>
</protein>
<dbReference type="EMBL" id="CM042031">
    <property type="protein sequence ID" value="KAI3783363.1"/>
    <property type="molecule type" value="Genomic_DNA"/>
</dbReference>
<accession>A0ACB9GJY9</accession>
<comment type="caution">
    <text evidence="1">The sequence shown here is derived from an EMBL/GenBank/DDBJ whole genome shotgun (WGS) entry which is preliminary data.</text>
</comment>